<keyword evidence="11" id="KW-1185">Reference proteome</keyword>
<reference evidence="10" key="1">
    <citation type="submission" date="2020-06" db="EMBL/GenBank/DDBJ databases">
        <authorList>
            <consortium name="Plant Systems Biology data submission"/>
        </authorList>
    </citation>
    <scope>NUCLEOTIDE SEQUENCE</scope>
    <source>
        <strain evidence="10">D6</strain>
    </source>
</reference>
<evidence type="ECO:0000256" key="2">
    <source>
        <dbReference type="ARBA" id="ARBA00004370"/>
    </source>
</evidence>
<gene>
    <name evidence="10" type="ORF">SEMRO_1204_G252210.1</name>
</gene>
<feature type="compositionally biased region" description="Polar residues" evidence="8">
    <location>
        <begin position="227"/>
        <end position="237"/>
    </location>
</feature>
<comment type="similarity">
    <text evidence="3">Belongs to the glycosyltransferase group 1 family. Glycosyltransferase 4 subfamily.</text>
</comment>
<feature type="region of interest" description="Disordered" evidence="8">
    <location>
        <begin position="123"/>
        <end position="163"/>
    </location>
</feature>
<feature type="compositionally biased region" description="Polar residues" evidence="8">
    <location>
        <begin position="272"/>
        <end position="290"/>
    </location>
</feature>
<evidence type="ECO:0000256" key="8">
    <source>
        <dbReference type="SAM" id="MobiDB-lite"/>
    </source>
</evidence>
<evidence type="ECO:0000256" key="9">
    <source>
        <dbReference type="SAM" id="SignalP"/>
    </source>
</evidence>
<dbReference type="OrthoDB" id="44480at2759"/>
<comment type="caution">
    <text evidence="10">The sequence shown here is derived from an EMBL/GenBank/DDBJ whole genome shotgun (WGS) entry which is preliminary data.</text>
</comment>
<dbReference type="EMBL" id="CAICTM010001202">
    <property type="protein sequence ID" value="CAB9521529.1"/>
    <property type="molecule type" value="Genomic_DNA"/>
</dbReference>
<keyword evidence="7" id="KW-0472">Membrane</keyword>
<feature type="region of interest" description="Disordered" evidence="8">
    <location>
        <begin position="911"/>
        <end position="940"/>
    </location>
</feature>
<feature type="chain" id="PRO_5040326178" evidence="9">
    <location>
        <begin position="40"/>
        <end position="1000"/>
    </location>
</feature>
<feature type="signal peptide" evidence="9">
    <location>
        <begin position="1"/>
        <end position="39"/>
    </location>
</feature>
<feature type="compositionally biased region" description="Low complexity" evidence="8">
    <location>
        <begin position="957"/>
        <end position="971"/>
    </location>
</feature>
<feature type="region of interest" description="Disordered" evidence="8">
    <location>
        <begin position="37"/>
        <end position="60"/>
    </location>
</feature>
<evidence type="ECO:0000313" key="11">
    <source>
        <dbReference type="Proteomes" id="UP001153069"/>
    </source>
</evidence>
<protein>
    <submittedName>
        <fullName evidence="10">Digalactosyldiacylglycerol synthase 1, chloroplastic</fullName>
    </submittedName>
</protein>
<accession>A0A9N8EK34</accession>
<keyword evidence="6" id="KW-0808">Transferase</keyword>
<organism evidence="10 11">
    <name type="scientific">Seminavis robusta</name>
    <dbReference type="NCBI Taxonomy" id="568900"/>
    <lineage>
        <taxon>Eukaryota</taxon>
        <taxon>Sar</taxon>
        <taxon>Stramenopiles</taxon>
        <taxon>Ochrophyta</taxon>
        <taxon>Bacillariophyta</taxon>
        <taxon>Bacillariophyceae</taxon>
        <taxon>Bacillariophycidae</taxon>
        <taxon>Naviculales</taxon>
        <taxon>Naviculaceae</taxon>
        <taxon>Seminavis</taxon>
    </lineage>
</organism>
<name>A0A9N8EK34_9STRA</name>
<feature type="compositionally biased region" description="Polar residues" evidence="8">
    <location>
        <begin position="123"/>
        <end position="158"/>
    </location>
</feature>
<dbReference type="PANTHER" id="PTHR46132:SF1">
    <property type="entry name" value="DIGALACTOSYLDIACYLGLYCEROL SYNTHASE 2, CHLOROPLASTIC"/>
    <property type="match status" value="1"/>
</dbReference>
<dbReference type="GO" id="GO:0009507">
    <property type="term" value="C:chloroplast"/>
    <property type="evidence" value="ECO:0007669"/>
    <property type="project" value="UniProtKB-SubCell"/>
</dbReference>
<sequence>MKLLLVNRKQSRARPWQCQTIVLVLVLLALSHFSTSARADDNTEEKETTSTTGSKGPFKPMALQDAVKKTLHQDAQAAREKYWQKTLEEIRSLKSPKPKKTKTDRAVTVNNLNRWKLWSTTTTSRPSSLASSTDAAVSGTIGQETTTQQPEKATPQDQKSPDIILQEPERYNGYFSWERQLQEWADDIQEYMDKVGAEGKGQYPMSTFGIPKESDNLKGDGSKEANDNSATTQVADSASSAIDIGMVEKEEKADTIVPSAAAATEVVAEPTNSSPTKTTATSDKNNNLQNKVPRPVPASRKEGEAVLPHTDISDKSKRVWIVTTAALPWMTGTAVNPLLRAAYMTEGRKEAGGSVTLLLPWLERQEDQDMVYGQGKSFSTPEDQEAHIRGWLKNTAKMEDASEVLDIRWYTAWQNKAENSVYSMGDIVADISEDEVDIMVLEEPEHLNWYRAPGEAWTRKFKHVVGIVHTNYFVYAQDQPAAFLRAPGMKLLCTWMCRSHCHRLIKLSGTLPVYAPEKELIENVHGVRGRFVEIGRELRQTLLSPEAAAADPVFSPNAEPAVYFIGKMLWSKGIGPLMELLKYAEEAANIKPKNVDMYGGGPDKDAAEEKAKTMGLDMTFHGPIDHAALATSHKVFINPSTSEVLCTTVAEALAMGKFVVLPSHPSNDFFAQFPNCLTYTSKEEFVGVLYYALTHSPEPMSEEYSYALTWEAATERFEAAGCIPVEEAENYKRWVASGDAGIDISLPPLIESEEDRKLVATTLEKSRSNFRKFRDNLSREISVNKVLPKAVRESVVKELNRRLDLNIDELLNSPKLELKLSPAELDQQCLELFESVSKGPSGDVLRIIGGGNDVALQHRYMKRQAIKQLKAANAMNSTVPFFVGGSVESTDENSRTASQWVRWAMRRNLPTNGTMSVLPSQPQKPSGSSTAAKAPAQKETENNLQMSILQPSPSTCGYGSLSSSRGSSWTGMAVPPPSRLLSNARKLSANRGRKGLSLLI</sequence>
<keyword evidence="9" id="KW-0732">Signal</keyword>
<keyword evidence="5" id="KW-0934">Plastid</keyword>
<evidence type="ECO:0000256" key="5">
    <source>
        <dbReference type="ARBA" id="ARBA00022640"/>
    </source>
</evidence>
<dbReference type="Pfam" id="PF13692">
    <property type="entry name" value="Glyco_trans_1_4"/>
    <property type="match status" value="1"/>
</dbReference>
<dbReference type="GO" id="GO:0046481">
    <property type="term" value="F:digalactosyldiacylglycerol synthase activity"/>
    <property type="evidence" value="ECO:0007669"/>
    <property type="project" value="InterPro"/>
</dbReference>
<feature type="region of interest" description="Disordered" evidence="8">
    <location>
        <begin position="264"/>
        <end position="304"/>
    </location>
</feature>
<dbReference type="GO" id="GO:0016020">
    <property type="term" value="C:membrane"/>
    <property type="evidence" value="ECO:0007669"/>
    <property type="project" value="UniProtKB-SubCell"/>
</dbReference>
<comment type="subcellular location">
    <subcellularLocation>
        <location evidence="2">Membrane</location>
    </subcellularLocation>
    <subcellularLocation>
        <location evidence="1">Plastid</location>
        <location evidence="1">Chloroplast</location>
    </subcellularLocation>
</comment>
<proteinExistence type="inferred from homology"/>
<evidence type="ECO:0000313" key="10">
    <source>
        <dbReference type="EMBL" id="CAB9521529.1"/>
    </source>
</evidence>
<feature type="region of interest" description="Disordered" evidence="8">
    <location>
        <begin position="209"/>
        <end position="237"/>
    </location>
</feature>
<dbReference type="AlphaFoldDB" id="A0A9N8EK34"/>
<dbReference type="SUPFAM" id="SSF53756">
    <property type="entry name" value="UDP-Glycosyltransferase/glycogen phosphorylase"/>
    <property type="match status" value="1"/>
</dbReference>
<feature type="compositionally biased region" description="Basic and acidic residues" evidence="8">
    <location>
        <begin position="212"/>
        <end position="226"/>
    </location>
</feature>
<dbReference type="Gene3D" id="3.40.50.2000">
    <property type="entry name" value="Glycogen Phosphorylase B"/>
    <property type="match status" value="1"/>
</dbReference>
<feature type="compositionally biased region" description="Polar residues" evidence="8">
    <location>
        <begin position="911"/>
        <end position="931"/>
    </location>
</feature>
<evidence type="ECO:0000256" key="6">
    <source>
        <dbReference type="ARBA" id="ARBA00022679"/>
    </source>
</evidence>
<dbReference type="PANTHER" id="PTHR46132">
    <property type="entry name" value="DIGALACTOSYLDIACYLGLYCEROL SYNTHASE 2, CHLOROPLASTIC"/>
    <property type="match status" value="1"/>
</dbReference>
<feature type="region of interest" description="Disordered" evidence="8">
    <location>
        <begin position="955"/>
        <end position="986"/>
    </location>
</feature>
<evidence type="ECO:0000256" key="3">
    <source>
        <dbReference type="ARBA" id="ARBA00009481"/>
    </source>
</evidence>
<keyword evidence="4" id="KW-0150">Chloroplast</keyword>
<evidence type="ECO:0000256" key="7">
    <source>
        <dbReference type="ARBA" id="ARBA00023136"/>
    </source>
</evidence>
<evidence type="ECO:0000256" key="1">
    <source>
        <dbReference type="ARBA" id="ARBA00004229"/>
    </source>
</evidence>
<evidence type="ECO:0000256" key="4">
    <source>
        <dbReference type="ARBA" id="ARBA00022528"/>
    </source>
</evidence>
<dbReference type="InterPro" id="IPR044525">
    <property type="entry name" value="DGDG1/2"/>
</dbReference>
<dbReference type="Proteomes" id="UP001153069">
    <property type="component" value="Unassembled WGS sequence"/>
</dbReference>
<feature type="compositionally biased region" description="Basic and acidic residues" evidence="8">
    <location>
        <begin position="38"/>
        <end position="48"/>
    </location>
</feature>